<accession>A0ACD5XL44</accession>
<organism evidence="1 2">
    <name type="scientific">Avena sativa</name>
    <name type="common">Oat</name>
    <dbReference type="NCBI Taxonomy" id="4498"/>
    <lineage>
        <taxon>Eukaryota</taxon>
        <taxon>Viridiplantae</taxon>
        <taxon>Streptophyta</taxon>
        <taxon>Embryophyta</taxon>
        <taxon>Tracheophyta</taxon>
        <taxon>Spermatophyta</taxon>
        <taxon>Magnoliopsida</taxon>
        <taxon>Liliopsida</taxon>
        <taxon>Poales</taxon>
        <taxon>Poaceae</taxon>
        <taxon>BOP clade</taxon>
        <taxon>Pooideae</taxon>
        <taxon>Poodae</taxon>
        <taxon>Poeae</taxon>
        <taxon>Poeae Chloroplast Group 1 (Aveneae type)</taxon>
        <taxon>Aveninae</taxon>
        <taxon>Avena</taxon>
    </lineage>
</organism>
<keyword evidence="2" id="KW-1185">Reference proteome</keyword>
<dbReference type="Proteomes" id="UP001732700">
    <property type="component" value="Chromosome 5A"/>
</dbReference>
<name>A0ACD5XL44_AVESA</name>
<evidence type="ECO:0000313" key="2">
    <source>
        <dbReference type="Proteomes" id="UP001732700"/>
    </source>
</evidence>
<evidence type="ECO:0000313" key="1">
    <source>
        <dbReference type="EnsemblPlants" id="AVESA.00010b.r2.5AG0806490.1.CDS"/>
    </source>
</evidence>
<dbReference type="EnsemblPlants" id="AVESA.00010b.r2.5AG0806490.1">
    <property type="protein sequence ID" value="AVESA.00010b.r2.5AG0806490.1.CDS"/>
    <property type="gene ID" value="AVESA.00010b.r2.5AG0806490"/>
</dbReference>
<protein>
    <submittedName>
        <fullName evidence="1">Uncharacterized protein</fullName>
    </submittedName>
</protein>
<proteinExistence type="predicted"/>
<sequence>METVILPRSAEIVAAEGALRWALVAFVSGQRSSVSLIEAGAAVMAQVPRAEDNLTVHRSWPADFLLVCSSRRVRDDIMAAGVIDGRGFSLRFSPWNRQLQAVRRSLRYRAHLELTGIPAHAWNRTTAVALLGSAVWIERLGAATASREDLGHFQVVAWIDSSSHLLPEKALLIEELDDLMEEDDGLVLPGDALIPLEKLMLRYVVKIRLVRAEDMATAGLDPPPGDGGDSDEEDTGRRDRGGGRDGGDVHGGLDRGAAARPGPHGDRRGDGPGDAARLRRSSDVGWVATDVSPLLPPWRFRHGLSLSPVDVDSDQRAGPEITVASATTVVTRSPAAFREACKQPINTVLSRPVAKRCRNKRKYSGPVRRSGRIHGRFAPGTPIRQQQRTLITRLGIAREGEVIGDEALDAYLDLFARPLRQQHIDVVLRLFGWMPEALPMFDDAPVECLV</sequence>
<reference evidence="1" key="2">
    <citation type="submission" date="2025-09" db="UniProtKB">
        <authorList>
            <consortium name="EnsemblPlants"/>
        </authorList>
    </citation>
    <scope>IDENTIFICATION</scope>
</reference>
<reference evidence="1" key="1">
    <citation type="submission" date="2021-05" db="EMBL/GenBank/DDBJ databases">
        <authorList>
            <person name="Scholz U."/>
            <person name="Mascher M."/>
            <person name="Fiebig A."/>
        </authorList>
    </citation>
    <scope>NUCLEOTIDE SEQUENCE [LARGE SCALE GENOMIC DNA]</scope>
</reference>